<keyword evidence="1" id="KW-1185">Reference proteome</keyword>
<accession>A0A1I7Z8T1</accession>
<proteinExistence type="predicted"/>
<reference evidence="2" key="1">
    <citation type="submission" date="2016-11" db="UniProtKB">
        <authorList>
            <consortium name="WormBaseParasite"/>
        </authorList>
    </citation>
    <scope>IDENTIFICATION</scope>
</reference>
<dbReference type="WBParaSite" id="L893_g24002.t1">
    <property type="protein sequence ID" value="L893_g24002.t1"/>
    <property type="gene ID" value="L893_g24002"/>
</dbReference>
<dbReference type="Proteomes" id="UP000095287">
    <property type="component" value="Unplaced"/>
</dbReference>
<protein>
    <submittedName>
        <fullName evidence="2">FBA_2 domain-containing protein</fullName>
    </submittedName>
</protein>
<sequence length="310" mass="36062">MDGVPLVFVESVIRNSDIDASEKLQQLSSAWGQVGEVQKKNVGQLFLSFVPHYKDGHKEWHLHYAMKGFDHIKTRTLSPEVVKEMSKSITSIDFEETWSVDLAWHSVSPDDVDLLQLITILDAPVKELDINEATDYHGISLFVELRSKYVNLLRSFTSLRLTYFEDTRLMEDTIFAPRVRSVNVDPDWECWKGTGPISFWVDFFFSEQCTRLKLDDLDVALGLIKHWQKMDPRPLKYSKLLHGIYGSLEDLKDIKMREINLKETKTPLTVRQQNHIESLHCIDHPVDPSSKIYVLVYRDWRNHGVDLLFE</sequence>
<evidence type="ECO:0000313" key="2">
    <source>
        <dbReference type="WBParaSite" id="L893_g24002.t1"/>
    </source>
</evidence>
<name>A0A1I7Z8T1_9BILA</name>
<dbReference type="AlphaFoldDB" id="A0A1I7Z8T1"/>
<organism evidence="1 2">
    <name type="scientific">Steinernema glaseri</name>
    <dbReference type="NCBI Taxonomy" id="37863"/>
    <lineage>
        <taxon>Eukaryota</taxon>
        <taxon>Metazoa</taxon>
        <taxon>Ecdysozoa</taxon>
        <taxon>Nematoda</taxon>
        <taxon>Chromadorea</taxon>
        <taxon>Rhabditida</taxon>
        <taxon>Tylenchina</taxon>
        <taxon>Panagrolaimomorpha</taxon>
        <taxon>Strongyloidoidea</taxon>
        <taxon>Steinernematidae</taxon>
        <taxon>Steinernema</taxon>
    </lineage>
</organism>
<evidence type="ECO:0000313" key="1">
    <source>
        <dbReference type="Proteomes" id="UP000095287"/>
    </source>
</evidence>